<dbReference type="EMBL" id="AZES01000018">
    <property type="protein sequence ID" value="KRL32177.1"/>
    <property type="molecule type" value="Genomic_DNA"/>
</dbReference>
<dbReference type="Gene3D" id="3.90.280.10">
    <property type="entry name" value="PEBP-like"/>
    <property type="match status" value="1"/>
</dbReference>
<dbReference type="PATRIC" id="fig|1122151.5.peg.1162"/>
<dbReference type="GeneID" id="96669191"/>
<keyword evidence="2" id="KW-1185">Reference proteome</keyword>
<proteinExistence type="predicted"/>
<protein>
    <submittedName>
        <fullName evidence="1">Uncharacterized protein</fullName>
    </submittedName>
</protein>
<organism evidence="1 2">
    <name type="scientific">Companilactobacillus paralimentarius DSM 13238 = JCM 10415</name>
    <dbReference type="NCBI Taxonomy" id="1122151"/>
    <lineage>
        <taxon>Bacteria</taxon>
        <taxon>Bacillati</taxon>
        <taxon>Bacillota</taxon>
        <taxon>Bacilli</taxon>
        <taxon>Lactobacillales</taxon>
        <taxon>Lactobacillaceae</taxon>
        <taxon>Companilactobacillus</taxon>
    </lineage>
</organism>
<dbReference type="AlphaFoldDB" id="A0A0R1PIV1"/>
<dbReference type="Proteomes" id="UP000051908">
    <property type="component" value="Unassembled WGS sequence"/>
</dbReference>
<evidence type="ECO:0000313" key="1">
    <source>
        <dbReference type="EMBL" id="KRL32177.1"/>
    </source>
</evidence>
<comment type="caution">
    <text evidence="1">The sequence shown here is derived from an EMBL/GenBank/DDBJ whole genome shotgun (WGS) entry which is preliminary data.</text>
</comment>
<dbReference type="InterPro" id="IPR036610">
    <property type="entry name" value="PEBP-like_sf"/>
</dbReference>
<dbReference type="RefSeq" id="WP_051564185.1">
    <property type="nucleotide sequence ID" value="NZ_AZES01000018.1"/>
</dbReference>
<name>A0A0R1PIV1_9LACO</name>
<gene>
    <name evidence="1" type="ORF">FD33_GL001123</name>
</gene>
<accession>A0A0R1PIV1</accession>
<evidence type="ECO:0000313" key="2">
    <source>
        <dbReference type="Proteomes" id="UP000051908"/>
    </source>
</evidence>
<sequence length="63" mass="7192">MQVKVSLNQGFLPDKYTKYSEIKQSDQPVISFPITLNAKDTKYLAISLADYDAVPRTVFPFIH</sequence>
<reference evidence="1 2" key="1">
    <citation type="journal article" date="2015" name="Genome Announc.">
        <title>Expanding the biotechnology potential of lactobacilli through comparative genomics of 213 strains and associated genera.</title>
        <authorList>
            <person name="Sun Z."/>
            <person name="Harris H.M."/>
            <person name="McCann A."/>
            <person name="Guo C."/>
            <person name="Argimon S."/>
            <person name="Zhang W."/>
            <person name="Yang X."/>
            <person name="Jeffery I.B."/>
            <person name="Cooney J.C."/>
            <person name="Kagawa T.F."/>
            <person name="Liu W."/>
            <person name="Song Y."/>
            <person name="Salvetti E."/>
            <person name="Wrobel A."/>
            <person name="Rasinkangas P."/>
            <person name="Parkhill J."/>
            <person name="Rea M.C."/>
            <person name="O'Sullivan O."/>
            <person name="Ritari J."/>
            <person name="Douillard F.P."/>
            <person name="Paul Ross R."/>
            <person name="Yang R."/>
            <person name="Briner A.E."/>
            <person name="Felis G.E."/>
            <person name="de Vos W.M."/>
            <person name="Barrangou R."/>
            <person name="Klaenhammer T.R."/>
            <person name="Caufield P.W."/>
            <person name="Cui Y."/>
            <person name="Zhang H."/>
            <person name="O'Toole P.W."/>
        </authorList>
    </citation>
    <scope>NUCLEOTIDE SEQUENCE [LARGE SCALE GENOMIC DNA]</scope>
    <source>
        <strain evidence="1 2">DSM 13238</strain>
    </source>
</reference>